<protein>
    <submittedName>
        <fullName evidence="2">Uncharacterized protein</fullName>
    </submittedName>
</protein>
<dbReference type="EMBL" id="CACVBM020000142">
    <property type="protein sequence ID" value="CAA7015017.1"/>
    <property type="molecule type" value="Genomic_DNA"/>
</dbReference>
<keyword evidence="1" id="KW-0472">Membrane</keyword>
<evidence type="ECO:0000313" key="3">
    <source>
        <dbReference type="Proteomes" id="UP000467841"/>
    </source>
</evidence>
<keyword evidence="3" id="KW-1185">Reference proteome</keyword>
<dbReference type="Proteomes" id="UP000467841">
    <property type="component" value="Unassembled WGS sequence"/>
</dbReference>
<keyword evidence="1" id="KW-1133">Transmembrane helix</keyword>
<name>A0A6D2HHA5_9BRAS</name>
<comment type="caution">
    <text evidence="2">The sequence shown here is derived from an EMBL/GenBank/DDBJ whole genome shotgun (WGS) entry which is preliminary data.</text>
</comment>
<gene>
    <name evidence="2" type="ORF">MERR_LOCUS2252</name>
</gene>
<evidence type="ECO:0000313" key="2">
    <source>
        <dbReference type="EMBL" id="CAA7015017.1"/>
    </source>
</evidence>
<keyword evidence="1" id="KW-0812">Transmembrane</keyword>
<evidence type="ECO:0000256" key="1">
    <source>
        <dbReference type="SAM" id="Phobius"/>
    </source>
</evidence>
<feature type="transmembrane region" description="Helical" evidence="1">
    <location>
        <begin position="85"/>
        <end position="105"/>
    </location>
</feature>
<organism evidence="2 3">
    <name type="scientific">Microthlaspi erraticum</name>
    <dbReference type="NCBI Taxonomy" id="1685480"/>
    <lineage>
        <taxon>Eukaryota</taxon>
        <taxon>Viridiplantae</taxon>
        <taxon>Streptophyta</taxon>
        <taxon>Embryophyta</taxon>
        <taxon>Tracheophyta</taxon>
        <taxon>Spermatophyta</taxon>
        <taxon>Magnoliopsida</taxon>
        <taxon>eudicotyledons</taxon>
        <taxon>Gunneridae</taxon>
        <taxon>Pentapetalae</taxon>
        <taxon>rosids</taxon>
        <taxon>malvids</taxon>
        <taxon>Brassicales</taxon>
        <taxon>Brassicaceae</taxon>
        <taxon>Coluteocarpeae</taxon>
        <taxon>Microthlaspi</taxon>
    </lineage>
</organism>
<sequence>MVAPRTTGWGSSIYLPNREHFTVLSFGCADQFMVVYEVWWTLNIRLRSWPRLVLHACAMAERNRPDGISSNPLGPIEMFFDQSDFLTLIYLCHVVRALFLGIGYVPPLKPSLNLHRYDGCGRL</sequence>
<reference evidence="2" key="1">
    <citation type="submission" date="2020-01" db="EMBL/GenBank/DDBJ databases">
        <authorList>
            <person name="Mishra B."/>
        </authorList>
    </citation>
    <scope>NUCLEOTIDE SEQUENCE [LARGE SCALE GENOMIC DNA]</scope>
</reference>
<dbReference type="AlphaFoldDB" id="A0A6D2HHA5"/>
<accession>A0A6D2HHA5</accession>
<proteinExistence type="predicted"/>